<feature type="domain" description="Response regulatory" evidence="3">
    <location>
        <begin position="6"/>
        <end position="120"/>
    </location>
</feature>
<evidence type="ECO:0000256" key="1">
    <source>
        <dbReference type="ARBA" id="ARBA00022553"/>
    </source>
</evidence>
<dbReference type="GO" id="GO:0000160">
    <property type="term" value="P:phosphorelay signal transduction system"/>
    <property type="evidence" value="ECO:0007669"/>
    <property type="project" value="InterPro"/>
</dbReference>
<dbReference type="Proteomes" id="UP000321192">
    <property type="component" value="Unassembled WGS sequence"/>
</dbReference>
<dbReference type="AlphaFoldDB" id="A0A5C7SB72"/>
<keyword evidence="1 2" id="KW-0597">Phosphoprotein</keyword>
<evidence type="ECO:0000256" key="2">
    <source>
        <dbReference type="PROSITE-ProRule" id="PRU00169"/>
    </source>
</evidence>
<dbReference type="Pfam" id="PF00072">
    <property type="entry name" value="Response_reg"/>
    <property type="match status" value="1"/>
</dbReference>
<organism evidence="4 5">
    <name type="scientific">Thauera aminoaromatica</name>
    <dbReference type="NCBI Taxonomy" id="164330"/>
    <lineage>
        <taxon>Bacteria</taxon>
        <taxon>Pseudomonadati</taxon>
        <taxon>Pseudomonadota</taxon>
        <taxon>Betaproteobacteria</taxon>
        <taxon>Rhodocyclales</taxon>
        <taxon>Zoogloeaceae</taxon>
        <taxon>Thauera</taxon>
    </lineage>
</organism>
<comment type="caution">
    <text evidence="4">The sequence shown here is derived from an EMBL/GenBank/DDBJ whole genome shotgun (WGS) entry which is preliminary data.</text>
</comment>
<dbReference type="EMBL" id="SSFD01000296">
    <property type="protein sequence ID" value="TXH80873.1"/>
    <property type="molecule type" value="Genomic_DNA"/>
</dbReference>
<dbReference type="SUPFAM" id="SSF52172">
    <property type="entry name" value="CheY-like"/>
    <property type="match status" value="1"/>
</dbReference>
<dbReference type="InterPro" id="IPR050595">
    <property type="entry name" value="Bact_response_regulator"/>
</dbReference>
<dbReference type="RefSeq" id="WP_276661006.1">
    <property type="nucleotide sequence ID" value="NZ_SSFD01000296.1"/>
</dbReference>
<gene>
    <name evidence="4" type="ORF">E6Q80_18045</name>
</gene>
<dbReference type="PROSITE" id="PS50110">
    <property type="entry name" value="RESPONSE_REGULATORY"/>
    <property type="match status" value="1"/>
</dbReference>
<evidence type="ECO:0000259" key="3">
    <source>
        <dbReference type="PROSITE" id="PS50110"/>
    </source>
</evidence>
<feature type="modified residue" description="4-aspartylphosphate" evidence="2">
    <location>
        <position position="55"/>
    </location>
</feature>
<dbReference type="PANTHER" id="PTHR44591:SF25">
    <property type="entry name" value="CHEMOTAXIS TWO-COMPONENT RESPONSE REGULATOR"/>
    <property type="match status" value="1"/>
</dbReference>
<sequence length="131" mass="14359">MAAAFCVYVVDDDESVRKALSRLLCASGYQVKAYAQGEQFLAELAPDAVGCLLLDMTMPRLSGLQTQIRMRELGRDLPVVAVSALDDNQVRERARELGARFFLRKPVDDQALMDAIAWVSAGDAGTPRALR</sequence>
<protein>
    <submittedName>
        <fullName evidence="4">Response regulator</fullName>
    </submittedName>
</protein>
<dbReference type="PANTHER" id="PTHR44591">
    <property type="entry name" value="STRESS RESPONSE REGULATOR PROTEIN 1"/>
    <property type="match status" value="1"/>
</dbReference>
<dbReference type="InterPro" id="IPR001789">
    <property type="entry name" value="Sig_transdc_resp-reg_receiver"/>
</dbReference>
<accession>A0A5C7SB72</accession>
<dbReference type="SMART" id="SM00448">
    <property type="entry name" value="REC"/>
    <property type="match status" value="1"/>
</dbReference>
<dbReference type="InterPro" id="IPR011006">
    <property type="entry name" value="CheY-like_superfamily"/>
</dbReference>
<evidence type="ECO:0000313" key="4">
    <source>
        <dbReference type="EMBL" id="TXH80873.1"/>
    </source>
</evidence>
<name>A0A5C7SB72_THASP</name>
<evidence type="ECO:0000313" key="5">
    <source>
        <dbReference type="Proteomes" id="UP000321192"/>
    </source>
</evidence>
<reference evidence="4 5" key="1">
    <citation type="submission" date="2018-09" db="EMBL/GenBank/DDBJ databases">
        <title>Metagenome Assembled Genomes from an Advanced Water Purification Facility.</title>
        <authorList>
            <person name="Stamps B.W."/>
            <person name="Spear J.R."/>
        </authorList>
    </citation>
    <scope>NUCLEOTIDE SEQUENCE [LARGE SCALE GENOMIC DNA]</scope>
    <source>
        <strain evidence="4">Bin_27_1</strain>
    </source>
</reference>
<proteinExistence type="predicted"/>
<dbReference type="Gene3D" id="3.40.50.2300">
    <property type="match status" value="1"/>
</dbReference>